<proteinExistence type="predicted"/>
<feature type="domain" description="Wadjet protein JetD C-terminal" evidence="1">
    <location>
        <begin position="180"/>
        <end position="319"/>
    </location>
</feature>
<gene>
    <name evidence="2" type="ORF">HR057_13605</name>
</gene>
<organism evidence="2 3">
    <name type="scientific">Calidifontibacillus erzurumensis</name>
    <dbReference type="NCBI Taxonomy" id="2741433"/>
    <lineage>
        <taxon>Bacteria</taxon>
        <taxon>Bacillati</taxon>
        <taxon>Bacillota</taxon>
        <taxon>Bacilli</taxon>
        <taxon>Bacillales</taxon>
        <taxon>Bacillaceae</taxon>
        <taxon>Calidifontibacillus/Schinkia group</taxon>
        <taxon>Calidifontibacillus</taxon>
    </lineage>
</organism>
<name>A0A8J8GFN9_9BACI</name>
<dbReference type="AlphaFoldDB" id="A0A8J8GFN9"/>
<accession>A0A8J8GFN9</accession>
<dbReference type="InterPro" id="IPR024534">
    <property type="entry name" value="JetD_C"/>
</dbReference>
<evidence type="ECO:0000313" key="2">
    <source>
        <dbReference type="EMBL" id="NSL52787.1"/>
    </source>
</evidence>
<dbReference type="Proteomes" id="UP000625804">
    <property type="component" value="Unassembled WGS sequence"/>
</dbReference>
<sequence>MLREQLFTYSHTFITLDQLESRSSTTSYLEFAKEIQQLENEGIIIRVASAGQNGKEPSLFYKYRIQKGKLRQELHQEIERTRLHLHSALQLDSYFHLSPKEWNEDLPYIEKISQYLQQNGFPEEEAPAPERSLELVGDEKWIQEKGGDKLLEHLQIWDELKIIPVHDPLSFALNPTVINKQHHYHLIVENKTTFDGLLSELIYTPFTTLIYGQGYKITKSIEHFSRQLPLSGHHTIYYFGDIDWEGIKIWHLLSEKIEVIPAIPFYEAALTKQAIPMKKKQNPNQEANKAFFAYLNEKIEAKMLEILKNNQYLPQEVLSSKELREIWRDSDWNTPLSQS</sequence>
<dbReference type="Pfam" id="PF09983">
    <property type="entry name" value="JetD_C"/>
    <property type="match status" value="1"/>
</dbReference>
<evidence type="ECO:0000313" key="3">
    <source>
        <dbReference type="Proteomes" id="UP000625804"/>
    </source>
</evidence>
<keyword evidence="3" id="KW-1185">Reference proteome</keyword>
<reference evidence="2" key="1">
    <citation type="submission" date="2020-06" db="EMBL/GenBank/DDBJ databases">
        <title>A novel thermopfilic bacterium from Erzurum, Turkey.</title>
        <authorList>
            <person name="Adiguzel A."/>
            <person name="Ay H."/>
            <person name="Baltaci M.O."/>
        </authorList>
    </citation>
    <scope>NUCLEOTIDE SEQUENCE</scope>
    <source>
        <strain evidence="2">P2</strain>
    </source>
</reference>
<dbReference type="EMBL" id="JABTTE010000021">
    <property type="protein sequence ID" value="NSL52787.1"/>
    <property type="molecule type" value="Genomic_DNA"/>
</dbReference>
<protein>
    <recommendedName>
        <fullName evidence="1">Wadjet protein JetD C-terminal domain-containing protein</fullName>
    </recommendedName>
</protein>
<comment type="caution">
    <text evidence="2">The sequence shown here is derived from an EMBL/GenBank/DDBJ whole genome shotgun (WGS) entry which is preliminary data.</text>
</comment>
<dbReference type="RefSeq" id="WP_173731984.1">
    <property type="nucleotide sequence ID" value="NZ_JABTTE010000021.1"/>
</dbReference>
<evidence type="ECO:0000259" key="1">
    <source>
        <dbReference type="Pfam" id="PF09983"/>
    </source>
</evidence>